<dbReference type="InterPro" id="IPR038056">
    <property type="entry name" value="YjbR-like_sf"/>
</dbReference>
<gene>
    <name evidence="1" type="ORF">E1263_38970</name>
</gene>
<accession>A0A4R4YP27</accession>
<dbReference type="AlphaFoldDB" id="A0A4R4YP27"/>
<keyword evidence="2" id="KW-1185">Reference proteome</keyword>
<reference evidence="1 2" key="1">
    <citation type="submission" date="2019-03" db="EMBL/GenBank/DDBJ databases">
        <title>Draft genome sequences of novel Actinobacteria.</title>
        <authorList>
            <person name="Sahin N."/>
            <person name="Ay H."/>
            <person name="Saygin H."/>
        </authorList>
    </citation>
    <scope>NUCLEOTIDE SEQUENCE [LARGE SCALE GENOMIC DNA]</scope>
    <source>
        <strain evidence="1 2">JCM 13523</strain>
    </source>
</reference>
<evidence type="ECO:0000313" key="2">
    <source>
        <dbReference type="Proteomes" id="UP000295124"/>
    </source>
</evidence>
<dbReference type="PANTHER" id="PTHR35145">
    <property type="entry name" value="CYTOPLASMIC PROTEIN-RELATED"/>
    <property type="match status" value="1"/>
</dbReference>
<protein>
    <recommendedName>
        <fullName evidence="3">MmcQ/YjbR family DNA-binding protein</fullName>
    </recommendedName>
</protein>
<dbReference type="Proteomes" id="UP000295124">
    <property type="component" value="Unassembled WGS sequence"/>
</dbReference>
<organism evidence="1 2">
    <name type="scientific">Kribbella antibiotica</name>
    <dbReference type="NCBI Taxonomy" id="190195"/>
    <lineage>
        <taxon>Bacteria</taxon>
        <taxon>Bacillati</taxon>
        <taxon>Actinomycetota</taxon>
        <taxon>Actinomycetes</taxon>
        <taxon>Propionibacteriales</taxon>
        <taxon>Kribbellaceae</taxon>
        <taxon>Kribbella</taxon>
    </lineage>
</organism>
<dbReference type="SUPFAM" id="SSF142906">
    <property type="entry name" value="YjbR-like"/>
    <property type="match status" value="1"/>
</dbReference>
<dbReference type="EMBL" id="SMKX01000209">
    <property type="protein sequence ID" value="TDD45272.1"/>
    <property type="molecule type" value="Genomic_DNA"/>
</dbReference>
<dbReference type="Gene3D" id="3.90.1150.30">
    <property type="match status" value="1"/>
</dbReference>
<sequence>MLGYCLGKAGAWQDEPWDGDVVAKVAEKIFAFLGADSVGLKCGATREEADELVDTYPDDVSKMPYIGRSGWNTVRFGGAVPDDEVFELIDASYETVVAKLPRSRRPTAT</sequence>
<evidence type="ECO:0008006" key="3">
    <source>
        <dbReference type="Google" id="ProtNLM"/>
    </source>
</evidence>
<name>A0A4R4YP27_9ACTN</name>
<dbReference type="PANTHER" id="PTHR35145:SF1">
    <property type="entry name" value="CYTOPLASMIC PROTEIN"/>
    <property type="match status" value="1"/>
</dbReference>
<dbReference type="InterPro" id="IPR058532">
    <property type="entry name" value="YjbR/MT2646/Rv2570-like"/>
</dbReference>
<evidence type="ECO:0000313" key="1">
    <source>
        <dbReference type="EMBL" id="TDD45272.1"/>
    </source>
</evidence>
<comment type="caution">
    <text evidence="1">The sequence shown here is derived from an EMBL/GenBank/DDBJ whole genome shotgun (WGS) entry which is preliminary data.</text>
</comment>
<proteinExistence type="predicted"/>
<dbReference type="Pfam" id="PF04237">
    <property type="entry name" value="YjbR"/>
    <property type="match status" value="1"/>
</dbReference>
<dbReference type="OrthoDB" id="3194910at2"/>
<dbReference type="InterPro" id="IPR007351">
    <property type="entry name" value="YjbR"/>
</dbReference>